<feature type="domain" description="SH2" evidence="12">
    <location>
        <begin position="146"/>
        <end position="242"/>
    </location>
</feature>
<evidence type="ECO:0000256" key="3">
    <source>
        <dbReference type="ARBA" id="ARBA00022741"/>
    </source>
</evidence>
<dbReference type="Pfam" id="PF00018">
    <property type="entry name" value="SH3_1"/>
    <property type="match status" value="1"/>
</dbReference>
<evidence type="ECO:0000259" key="14">
    <source>
        <dbReference type="PROSITE" id="PS50011"/>
    </source>
</evidence>
<dbReference type="EC" id="2.7.10.2" evidence="10"/>
<dbReference type="SUPFAM" id="SSF56112">
    <property type="entry name" value="Protein kinase-like (PK-like)"/>
    <property type="match status" value="1"/>
</dbReference>
<feature type="compositionally biased region" description="Polar residues" evidence="11">
    <location>
        <begin position="125"/>
        <end position="137"/>
    </location>
</feature>
<evidence type="ECO:0000256" key="5">
    <source>
        <dbReference type="ARBA" id="ARBA00022840"/>
    </source>
</evidence>
<comment type="similarity">
    <text evidence="10">Belongs to the protein kinase superfamily. Tyr protein kinase family.</text>
</comment>
<comment type="catalytic activity">
    <reaction evidence="7 10">
        <text>L-tyrosyl-[protein] + ATP = O-phospho-L-tyrosyl-[protein] + ADP + H(+)</text>
        <dbReference type="Rhea" id="RHEA:10596"/>
        <dbReference type="Rhea" id="RHEA-COMP:10136"/>
        <dbReference type="Rhea" id="RHEA-COMP:20101"/>
        <dbReference type="ChEBI" id="CHEBI:15378"/>
        <dbReference type="ChEBI" id="CHEBI:30616"/>
        <dbReference type="ChEBI" id="CHEBI:46858"/>
        <dbReference type="ChEBI" id="CHEBI:61978"/>
        <dbReference type="ChEBI" id="CHEBI:456216"/>
        <dbReference type="EC" id="2.7.10.2"/>
    </reaction>
</comment>
<evidence type="ECO:0000256" key="6">
    <source>
        <dbReference type="ARBA" id="ARBA00023137"/>
    </source>
</evidence>
<dbReference type="CDD" id="cd11845">
    <property type="entry name" value="SH3_Src_like"/>
    <property type="match status" value="1"/>
</dbReference>
<keyword evidence="2 10" id="KW-0808">Transferase</keyword>
<evidence type="ECO:0000259" key="13">
    <source>
        <dbReference type="PROSITE" id="PS50002"/>
    </source>
</evidence>
<dbReference type="PRINTS" id="PR00401">
    <property type="entry name" value="SH2DOMAIN"/>
</dbReference>
<dbReference type="PROSITE" id="PS50002">
    <property type="entry name" value="SH3"/>
    <property type="match status" value="1"/>
</dbReference>
<reference evidence="15" key="4">
    <citation type="submission" date="2025-08" db="UniProtKB">
        <authorList>
            <consortium name="Ensembl"/>
        </authorList>
    </citation>
    <scope>IDENTIFICATION</scope>
</reference>
<evidence type="ECO:0000256" key="11">
    <source>
        <dbReference type="SAM" id="MobiDB-lite"/>
    </source>
</evidence>
<organism evidence="15 16">
    <name type="scientific">Callorhinchus milii</name>
    <name type="common">Ghost shark</name>
    <dbReference type="NCBI Taxonomy" id="7868"/>
    <lineage>
        <taxon>Eukaryota</taxon>
        <taxon>Metazoa</taxon>
        <taxon>Chordata</taxon>
        <taxon>Craniata</taxon>
        <taxon>Vertebrata</taxon>
        <taxon>Chondrichthyes</taxon>
        <taxon>Holocephali</taxon>
        <taxon>Chimaeriformes</taxon>
        <taxon>Callorhinchidae</taxon>
        <taxon>Callorhinchus</taxon>
    </lineage>
</organism>
<evidence type="ECO:0000256" key="8">
    <source>
        <dbReference type="PROSITE-ProRule" id="PRU00191"/>
    </source>
</evidence>
<dbReference type="SMART" id="SM00219">
    <property type="entry name" value="TyrKc"/>
    <property type="match status" value="1"/>
</dbReference>
<reference evidence="16" key="1">
    <citation type="journal article" date="2006" name="Science">
        <title>Ancient noncoding elements conserved in the human genome.</title>
        <authorList>
            <person name="Venkatesh B."/>
            <person name="Kirkness E.F."/>
            <person name="Loh Y.H."/>
            <person name="Halpern A.L."/>
            <person name="Lee A.P."/>
            <person name="Johnson J."/>
            <person name="Dandona N."/>
            <person name="Viswanathan L.D."/>
            <person name="Tay A."/>
            <person name="Venter J.C."/>
            <person name="Strausberg R.L."/>
            <person name="Brenner S."/>
        </authorList>
    </citation>
    <scope>NUCLEOTIDE SEQUENCE [LARGE SCALE GENOMIC DNA]</scope>
</reference>
<feature type="region of interest" description="Disordered" evidence="11">
    <location>
        <begin position="77"/>
        <end position="139"/>
    </location>
</feature>
<feature type="domain" description="Protein kinase" evidence="14">
    <location>
        <begin position="259"/>
        <end position="465"/>
    </location>
</feature>
<dbReference type="InterPro" id="IPR011009">
    <property type="entry name" value="Kinase-like_dom_sf"/>
</dbReference>
<gene>
    <name evidence="15" type="primary">LOC103190988</name>
</gene>
<dbReference type="InterPro" id="IPR020635">
    <property type="entry name" value="Tyr_kinase_cat_dom"/>
</dbReference>
<dbReference type="SUPFAM" id="SSF50044">
    <property type="entry name" value="SH3-domain"/>
    <property type="match status" value="1"/>
</dbReference>
<feature type="compositionally biased region" description="Acidic residues" evidence="11">
    <location>
        <begin position="77"/>
        <end position="89"/>
    </location>
</feature>
<dbReference type="InterPro" id="IPR001452">
    <property type="entry name" value="SH3_domain"/>
</dbReference>
<dbReference type="SMART" id="SM00252">
    <property type="entry name" value="SH2"/>
    <property type="match status" value="1"/>
</dbReference>
<dbReference type="InterPro" id="IPR000980">
    <property type="entry name" value="SH2"/>
</dbReference>
<dbReference type="Gene3D" id="1.10.510.10">
    <property type="entry name" value="Transferase(Phosphotransferase) domain 1"/>
    <property type="match status" value="1"/>
</dbReference>
<dbReference type="Gene3D" id="3.30.505.10">
    <property type="entry name" value="SH2 domain"/>
    <property type="match status" value="1"/>
</dbReference>
<evidence type="ECO:0000256" key="4">
    <source>
        <dbReference type="ARBA" id="ARBA00022777"/>
    </source>
</evidence>
<dbReference type="GO" id="GO:0005524">
    <property type="term" value="F:ATP binding"/>
    <property type="evidence" value="ECO:0007669"/>
    <property type="project" value="UniProtKB-KW"/>
</dbReference>
<feature type="domain" description="SH3" evidence="13">
    <location>
        <begin position="13"/>
        <end position="74"/>
    </location>
</feature>
<name>A0A4W3HP09_CALMI</name>
<reference evidence="16" key="3">
    <citation type="journal article" date="2014" name="Nature">
        <title>Elephant shark genome provides unique insights into gnathostome evolution.</title>
        <authorList>
            <consortium name="International Elephant Shark Genome Sequencing Consortium"/>
            <person name="Venkatesh B."/>
            <person name="Lee A.P."/>
            <person name="Ravi V."/>
            <person name="Maurya A.K."/>
            <person name="Lian M.M."/>
            <person name="Swann J.B."/>
            <person name="Ohta Y."/>
            <person name="Flajnik M.F."/>
            <person name="Sutoh Y."/>
            <person name="Kasahara M."/>
            <person name="Hoon S."/>
            <person name="Gangu V."/>
            <person name="Roy S.W."/>
            <person name="Irimia M."/>
            <person name="Korzh V."/>
            <person name="Kondrychyn I."/>
            <person name="Lim Z.W."/>
            <person name="Tay B.H."/>
            <person name="Tohari S."/>
            <person name="Kong K.W."/>
            <person name="Ho S."/>
            <person name="Lorente-Galdos B."/>
            <person name="Quilez J."/>
            <person name="Marques-Bonet T."/>
            <person name="Raney B.J."/>
            <person name="Ingham P.W."/>
            <person name="Tay A."/>
            <person name="Hillier L.W."/>
            <person name="Minx P."/>
            <person name="Boehm T."/>
            <person name="Wilson R.K."/>
            <person name="Brenner S."/>
            <person name="Warren W.C."/>
        </authorList>
    </citation>
    <scope>NUCLEOTIDE SEQUENCE [LARGE SCALE GENOMIC DNA]</scope>
</reference>
<dbReference type="PRINTS" id="PR00109">
    <property type="entry name" value="TYRKINASE"/>
</dbReference>
<dbReference type="Gene3D" id="2.30.30.40">
    <property type="entry name" value="SH3 Domains"/>
    <property type="match status" value="1"/>
</dbReference>
<keyword evidence="8" id="KW-0727">SH2 domain</keyword>
<dbReference type="SUPFAM" id="SSF55550">
    <property type="entry name" value="SH2 domain"/>
    <property type="match status" value="1"/>
</dbReference>
<dbReference type="GeneTree" id="ENSGT00940000158011"/>
<dbReference type="InterPro" id="IPR008266">
    <property type="entry name" value="Tyr_kinase_AS"/>
</dbReference>
<keyword evidence="4 10" id="KW-0418">Kinase</keyword>
<dbReference type="PANTHER" id="PTHR24418">
    <property type="entry name" value="TYROSINE-PROTEIN KINASE"/>
    <property type="match status" value="1"/>
</dbReference>
<dbReference type="InterPro" id="IPR036028">
    <property type="entry name" value="SH3-like_dom_sf"/>
</dbReference>
<dbReference type="GO" id="GO:0004715">
    <property type="term" value="F:non-membrane spanning protein tyrosine kinase activity"/>
    <property type="evidence" value="ECO:0007669"/>
    <property type="project" value="UniProtKB-EC"/>
</dbReference>
<keyword evidence="1 9" id="KW-0728">SH3 domain</keyword>
<proteinExistence type="inferred from homology"/>
<dbReference type="PRINTS" id="PR00452">
    <property type="entry name" value="SH3DOMAIN"/>
</dbReference>
<reference evidence="16" key="2">
    <citation type="journal article" date="2007" name="PLoS Biol.">
        <title>Survey sequencing and comparative analysis of the elephant shark (Callorhinchus milii) genome.</title>
        <authorList>
            <person name="Venkatesh B."/>
            <person name="Kirkness E.F."/>
            <person name="Loh Y.H."/>
            <person name="Halpern A.L."/>
            <person name="Lee A.P."/>
            <person name="Johnson J."/>
            <person name="Dandona N."/>
            <person name="Viswanathan L.D."/>
            <person name="Tay A."/>
            <person name="Venter J.C."/>
            <person name="Strausberg R.L."/>
            <person name="Brenner S."/>
        </authorList>
    </citation>
    <scope>NUCLEOTIDE SEQUENCE [LARGE SCALE GENOMIC DNA]</scope>
</reference>
<evidence type="ECO:0000313" key="15">
    <source>
        <dbReference type="Ensembl" id="ENSCMIP00000018973.1"/>
    </source>
</evidence>
<feature type="compositionally biased region" description="Low complexity" evidence="11">
    <location>
        <begin position="99"/>
        <end position="110"/>
    </location>
</feature>
<evidence type="ECO:0000256" key="7">
    <source>
        <dbReference type="ARBA" id="ARBA00051245"/>
    </source>
</evidence>
<keyword evidence="16" id="KW-1185">Reference proteome</keyword>
<keyword evidence="6 10" id="KW-0829">Tyrosine-protein kinase</keyword>
<dbReference type="Pfam" id="PF07714">
    <property type="entry name" value="PK_Tyr_Ser-Thr"/>
    <property type="match status" value="1"/>
</dbReference>
<keyword evidence="3 10" id="KW-0547">Nucleotide-binding</keyword>
<dbReference type="SMART" id="SM00326">
    <property type="entry name" value="SH3"/>
    <property type="match status" value="1"/>
</dbReference>
<reference evidence="15" key="5">
    <citation type="submission" date="2025-09" db="UniProtKB">
        <authorList>
            <consortium name="Ensembl"/>
        </authorList>
    </citation>
    <scope>IDENTIFICATION</scope>
</reference>
<evidence type="ECO:0000259" key="12">
    <source>
        <dbReference type="PROSITE" id="PS50001"/>
    </source>
</evidence>
<dbReference type="PROSITE" id="PS00109">
    <property type="entry name" value="PROTEIN_KINASE_TYR"/>
    <property type="match status" value="1"/>
</dbReference>
<dbReference type="InterPro" id="IPR000719">
    <property type="entry name" value="Prot_kinase_dom"/>
</dbReference>
<dbReference type="PROSITE" id="PS50001">
    <property type="entry name" value="SH2"/>
    <property type="match status" value="1"/>
</dbReference>
<protein>
    <recommendedName>
        <fullName evidence="10">Tyrosine-protein kinase</fullName>
        <ecNumber evidence="10">2.7.10.2</ecNumber>
    </recommendedName>
</protein>
<sequence>MAEGGSSPCTGGTTVKIAIAMYNFKTREEDELAFEKGEIIRVLNKVNDGWWYASSLRTEAAGLIPSNYVKTLDDEENEQMAPVGEDEGSEGQCAKSPASDQTISDSTSDTKPLEERSEGHCATPLASNQDTSDSISDTKPLEEERWFFTGIDWREAEEMILEPEYNVGTFLIRESISRPGSYTLSVRHWDPTLGNRVLHYKIETSPSGYYCNSRVKFISLQEMVKYYRENTDGLCQRLSSSSIRRQRRCRSQSGGSEIAREALRLGPGSVGEAWMDINKVQRKVFVRVRDLQTSSQDDFRREAEVRRGLQHERLVSFLGMVITSEPMLIISEFMVKGNLNNYLRNDLGKQLEPVVLIDFATQIAQGMVYMEENSYIHRDLRSANVFLSETLECKIGGLSLARKLESNKYILENDAKIAVKWAAPEVFLKGYHTTQSDIWAFGVLLMELVMGGHSPYPGGKTFPGV</sequence>
<dbReference type="InterPro" id="IPR050198">
    <property type="entry name" value="Non-receptor_tyrosine_kinases"/>
</dbReference>
<keyword evidence="5 10" id="KW-0067">ATP-binding</keyword>
<dbReference type="InterPro" id="IPR001245">
    <property type="entry name" value="Ser-Thr/Tyr_kinase_cat_dom"/>
</dbReference>
<evidence type="ECO:0000256" key="10">
    <source>
        <dbReference type="RuleBase" id="RU362096"/>
    </source>
</evidence>
<dbReference type="OMA" id="ERSEGHC"/>
<dbReference type="InterPro" id="IPR036860">
    <property type="entry name" value="SH2_dom_sf"/>
</dbReference>
<dbReference type="Ensembl" id="ENSCMIT00000019334.1">
    <property type="protein sequence ID" value="ENSCMIP00000018973.1"/>
    <property type="gene ID" value="ENSCMIG00000008897.1"/>
</dbReference>
<dbReference type="STRING" id="7868.ENSCMIP00000018973"/>
<dbReference type="AlphaFoldDB" id="A0A4W3HP09"/>
<evidence type="ECO:0000313" key="16">
    <source>
        <dbReference type="Proteomes" id="UP000314986"/>
    </source>
</evidence>
<dbReference type="InParanoid" id="A0A4W3HP09"/>
<dbReference type="Pfam" id="PF00017">
    <property type="entry name" value="SH2"/>
    <property type="match status" value="1"/>
</dbReference>
<dbReference type="Proteomes" id="UP000314986">
    <property type="component" value="Unassembled WGS sequence"/>
</dbReference>
<evidence type="ECO:0000256" key="2">
    <source>
        <dbReference type="ARBA" id="ARBA00022679"/>
    </source>
</evidence>
<evidence type="ECO:0000256" key="1">
    <source>
        <dbReference type="ARBA" id="ARBA00022443"/>
    </source>
</evidence>
<dbReference type="PROSITE" id="PS50011">
    <property type="entry name" value="PROTEIN_KINASE_DOM"/>
    <property type="match status" value="1"/>
</dbReference>
<accession>A0A4W3HP09</accession>
<evidence type="ECO:0000256" key="9">
    <source>
        <dbReference type="PROSITE-ProRule" id="PRU00192"/>
    </source>
</evidence>